<evidence type="ECO:0000256" key="2">
    <source>
        <dbReference type="SAM" id="SignalP"/>
    </source>
</evidence>
<feature type="compositionally biased region" description="Polar residues" evidence="1">
    <location>
        <begin position="46"/>
        <end position="57"/>
    </location>
</feature>
<reference evidence="4 5" key="1">
    <citation type="submission" date="2018-04" db="EMBL/GenBank/DDBJ databases">
        <title>Bacteria isolated from cave deposits of Manipur.</title>
        <authorList>
            <person name="Sahoo D."/>
            <person name="Sarangthem I."/>
            <person name="Nandeibam J."/>
        </authorList>
    </citation>
    <scope>NUCLEOTIDE SEQUENCE [LARGE SCALE GENOMIC DNA]</scope>
    <source>
        <strain evidence="5">mrc11</strain>
    </source>
</reference>
<evidence type="ECO:0000313" key="5">
    <source>
        <dbReference type="Proteomes" id="UP000249166"/>
    </source>
</evidence>
<comment type="caution">
    <text evidence="4">The sequence shown here is derived from an EMBL/GenBank/DDBJ whole genome shotgun (WGS) entry which is preliminary data.</text>
</comment>
<proteinExistence type="predicted"/>
<dbReference type="PROSITE" id="PS51257">
    <property type="entry name" value="PROKAR_LIPOPROTEIN"/>
    <property type="match status" value="1"/>
</dbReference>
<dbReference type="OrthoDB" id="4843507at2"/>
<evidence type="ECO:0000256" key="1">
    <source>
        <dbReference type="SAM" id="MobiDB-lite"/>
    </source>
</evidence>
<evidence type="ECO:0000313" key="4">
    <source>
        <dbReference type="EMBL" id="RAM37799.1"/>
    </source>
</evidence>
<feature type="domain" description="GerMN" evidence="3">
    <location>
        <begin position="90"/>
        <end position="187"/>
    </location>
</feature>
<organism evidence="4 5">
    <name type="scientific">Arthrobacter globiformis</name>
    <dbReference type="NCBI Taxonomy" id="1665"/>
    <lineage>
        <taxon>Bacteria</taxon>
        <taxon>Bacillati</taxon>
        <taxon>Actinomycetota</taxon>
        <taxon>Actinomycetes</taxon>
        <taxon>Micrococcales</taxon>
        <taxon>Micrococcaceae</taxon>
        <taxon>Arthrobacter</taxon>
    </lineage>
</organism>
<sequence>MRSVLLSGLLPAALLLSGCIADPDPAVTSANSPTSSSRRAAGTDGVPTTSAPLETTQSSNKAPVYWIGRSNSNVFLYREFRDVPDDENPITRALRAMMSETPLDPDFFTPWQNPKNLATSISGTNVITVDVSADAFNSNLDADMAQRAIQQLVYTATAAGASSGLIDSGQQIEVVILVDGHTDYLAFKHVKLGAPTSRSAGMVAPVWIIDPQQGTEVGDGRVKIAGRSTVPNGKLHWRILKVQDNGDKESYLTGEVVAAADPAASGVFGITVNLAPGNYEVRVSQIGPGKPEDELNVDSRGFTVR</sequence>
<dbReference type="InterPro" id="IPR018911">
    <property type="entry name" value="Gmad2_Ig-like_dom"/>
</dbReference>
<dbReference type="Pfam" id="PF10648">
    <property type="entry name" value="Gmad2"/>
    <property type="match status" value="1"/>
</dbReference>
<feature type="region of interest" description="Disordered" evidence="1">
    <location>
        <begin position="27"/>
        <end position="57"/>
    </location>
</feature>
<dbReference type="Pfam" id="PF10646">
    <property type="entry name" value="Germane"/>
    <property type="match status" value="1"/>
</dbReference>
<dbReference type="SMART" id="SM00909">
    <property type="entry name" value="Germane"/>
    <property type="match status" value="1"/>
</dbReference>
<dbReference type="RefSeq" id="WP_111903421.1">
    <property type="nucleotide sequence ID" value="NZ_QLNP01000066.1"/>
</dbReference>
<dbReference type="InterPro" id="IPR019606">
    <property type="entry name" value="GerMN"/>
</dbReference>
<feature type="compositionally biased region" description="Polar residues" evidence="1">
    <location>
        <begin position="28"/>
        <end position="38"/>
    </location>
</feature>
<protein>
    <recommendedName>
        <fullName evidence="3">GerMN domain-containing protein</fullName>
    </recommendedName>
</protein>
<dbReference type="EMBL" id="QLNP01000066">
    <property type="protein sequence ID" value="RAM37799.1"/>
    <property type="molecule type" value="Genomic_DNA"/>
</dbReference>
<feature type="region of interest" description="Disordered" evidence="1">
    <location>
        <begin position="285"/>
        <end position="305"/>
    </location>
</feature>
<dbReference type="AlphaFoldDB" id="A0A328HGP5"/>
<accession>A0A328HGP5</accession>
<name>A0A328HGP5_ARTGO</name>
<feature type="chain" id="PRO_5016250105" description="GerMN domain-containing protein" evidence="2">
    <location>
        <begin position="22"/>
        <end position="305"/>
    </location>
</feature>
<dbReference type="Proteomes" id="UP000249166">
    <property type="component" value="Unassembled WGS sequence"/>
</dbReference>
<evidence type="ECO:0000259" key="3">
    <source>
        <dbReference type="SMART" id="SM00909"/>
    </source>
</evidence>
<feature type="signal peptide" evidence="2">
    <location>
        <begin position="1"/>
        <end position="21"/>
    </location>
</feature>
<keyword evidence="2" id="KW-0732">Signal</keyword>
<gene>
    <name evidence="4" type="ORF">DBZ45_08105</name>
</gene>